<comment type="subcellular location">
    <subcellularLocation>
        <location evidence="1">Membrane</location>
    </subcellularLocation>
</comment>
<feature type="signal peptide" evidence="7">
    <location>
        <begin position="1"/>
        <end position="19"/>
    </location>
</feature>
<dbReference type="InterPro" id="IPR036259">
    <property type="entry name" value="MFS_trans_sf"/>
</dbReference>
<dbReference type="InterPro" id="IPR005828">
    <property type="entry name" value="MFS_sugar_transport-like"/>
</dbReference>
<dbReference type="PANTHER" id="PTHR48020:SF25">
    <property type="entry name" value="SUGAR TRANSPORTER, PUTATIVE (AFU_ORTHOLOGUE AFUA_7G05830)-RELATED"/>
    <property type="match status" value="1"/>
</dbReference>
<keyword evidence="5 6" id="KW-0472">Membrane</keyword>
<dbReference type="EMBL" id="JARJLG010000260">
    <property type="protein sequence ID" value="KAJ7722231.1"/>
    <property type="molecule type" value="Genomic_DNA"/>
</dbReference>
<evidence type="ECO:0000256" key="3">
    <source>
        <dbReference type="ARBA" id="ARBA00022692"/>
    </source>
</evidence>
<organism evidence="8 9">
    <name type="scientific">Mycena maculata</name>
    <dbReference type="NCBI Taxonomy" id="230809"/>
    <lineage>
        <taxon>Eukaryota</taxon>
        <taxon>Fungi</taxon>
        <taxon>Dikarya</taxon>
        <taxon>Basidiomycota</taxon>
        <taxon>Agaricomycotina</taxon>
        <taxon>Agaricomycetes</taxon>
        <taxon>Agaricomycetidae</taxon>
        <taxon>Agaricales</taxon>
        <taxon>Marasmiineae</taxon>
        <taxon>Mycenaceae</taxon>
        <taxon>Mycena</taxon>
    </lineage>
</organism>
<evidence type="ECO:0000313" key="9">
    <source>
        <dbReference type="Proteomes" id="UP001215280"/>
    </source>
</evidence>
<protein>
    <recommendedName>
        <fullName evidence="10">Major facilitator superfamily (MFS) profile domain-containing protein</fullName>
    </recommendedName>
</protein>
<dbReference type="Gene3D" id="1.20.1250.20">
    <property type="entry name" value="MFS general substrate transporter like domains"/>
    <property type="match status" value="1"/>
</dbReference>
<dbReference type="SUPFAM" id="SSF103473">
    <property type="entry name" value="MFS general substrate transporter"/>
    <property type="match status" value="1"/>
</dbReference>
<proteinExistence type="predicted"/>
<keyword evidence="2" id="KW-0813">Transport</keyword>
<evidence type="ECO:0000256" key="1">
    <source>
        <dbReference type="ARBA" id="ARBA00004370"/>
    </source>
</evidence>
<feature type="chain" id="PRO_5042208406" description="Major facilitator superfamily (MFS) profile domain-containing protein" evidence="7">
    <location>
        <begin position="20"/>
        <end position="287"/>
    </location>
</feature>
<dbReference type="PANTHER" id="PTHR48020">
    <property type="entry name" value="PROTON MYO-INOSITOL COTRANSPORTER"/>
    <property type="match status" value="1"/>
</dbReference>
<feature type="transmembrane region" description="Helical" evidence="6">
    <location>
        <begin position="200"/>
        <end position="223"/>
    </location>
</feature>
<feature type="transmembrane region" description="Helical" evidence="6">
    <location>
        <begin position="90"/>
        <end position="111"/>
    </location>
</feature>
<name>A0AAD7HKB9_9AGAR</name>
<dbReference type="InterPro" id="IPR050814">
    <property type="entry name" value="Myo-inositol_Transporter"/>
</dbReference>
<sequence>MLASAGIPALIVCCQVLWATRKHTTSSCACGAGGARFVLHPRPARGGEASAVGAQPAVGDGLDRAESRCNDCQLYCHVWATILRSQCYCVLFLDGVCAIWVLAGRSVAVLLRIRTRQLPLRLPGRVHHRHVRAPKPHIPLRGHLPPDHRLLVLVPTPKCQLAGVSLGLFGVFYSPGEGPVPFTYSTEAFPLYTRELGMSFATATTWFFNFVLSITFPSLLATFEPQGAFGFYAAWCCVLWVLILLFVRETKAARSRSWTRSCVRAAAGAVRGPEVPPPAGRPGGAAV</sequence>
<dbReference type="AlphaFoldDB" id="A0AAD7HKB9"/>
<keyword evidence="9" id="KW-1185">Reference proteome</keyword>
<evidence type="ECO:0000256" key="4">
    <source>
        <dbReference type="ARBA" id="ARBA00022989"/>
    </source>
</evidence>
<keyword evidence="4 6" id="KW-1133">Transmembrane helix</keyword>
<accession>A0AAD7HKB9</accession>
<keyword evidence="7" id="KW-0732">Signal</keyword>
<dbReference type="GO" id="GO:0016020">
    <property type="term" value="C:membrane"/>
    <property type="evidence" value="ECO:0007669"/>
    <property type="project" value="UniProtKB-SubCell"/>
</dbReference>
<reference evidence="8" key="1">
    <citation type="submission" date="2023-03" db="EMBL/GenBank/DDBJ databases">
        <title>Massive genome expansion in bonnet fungi (Mycena s.s.) driven by repeated elements and novel gene families across ecological guilds.</title>
        <authorList>
            <consortium name="Lawrence Berkeley National Laboratory"/>
            <person name="Harder C.B."/>
            <person name="Miyauchi S."/>
            <person name="Viragh M."/>
            <person name="Kuo A."/>
            <person name="Thoen E."/>
            <person name="Andreopoulos B."/>
            <person name="Lu D."/>
            <person name="Skrede I."/>
            <person name="Drula E."/>
            <person name="Henrissat B."/>
            <person name="Morin E."/>
            <person name="Kohler A."/>
            <person name="Barry K."/>
            <person name="LaButti K."/>
            <person name="Morin E."/>
            <person name="Salamov A."/>
            <person name="Lipzen A."/>
            <person name="Mereny Z."/>
            <person name="Hegedus B."/>
            <person name="Baldrian P."/>
            <person name="Stursova M."/>
            <person name="Weitz H."/>
            <person name="Taylor A."/>
            <person name="Grigoriev I.V."/>
            <person name="Nagy L.G."/>
            <person name="Martin F."/>
            <person name="Kauserud H."/>
        </authorList>
    </citation>
    <scope>NUCLEOTIDE SEQUENCE</scope>
    <source>
        <strain evidence="8">CBHHK188m</strain>
    </source>
</reference>
<evidence type="ECO:0000256" key="6">
    <source>
        <dbReference type="SAM" id="Phobius"/>
    </source>
</evidence>
<dbReference type="Pfam" id="PF00083">
    <property type="entry name" value="Sugar_tr"/>
    <property type="match status" value="1"/>
</dbReference>
<evidence type="ECO:0000256" key="2">
    <source>
        <dbReference type="ARBA" id="ARBA00022448"/>
    </source>
</evidence>
<comment type="caution">
    <text evidence="8">The sequence shown here is derived from an EMBL/GenBank/DDBJ whole genome shotgun (WGS) entry which is preliminary data.</text>
</comment>
<feature type="transmembrane region" description="Helical" evidence="6">
    <location>
        <begin position="229"/>
        <end position="247"/>
    </location>
</feature>
<evidence type="ECO:0000256" key="5">
    <source>
        <dbReference type="ARBA" id="ARBA00023136"/>
    </source>
</evidence>
<evidence type="ECO:0000313" key="8">
    <source>
        <dbReference type="EMBL" id="KAJ7722231.1"/>
    </source>
</evidence>
<gene>
    <name evidence="8" type="ORF">DFH07DRAFT_293456</name>
</gene>
<keyword evidence="3 6" id="KW-0812">Transmembrane</keyword>
<dbReference type="GO" id="GO:0022857">
    <property type="term" value="F:transmembrane transporter activity"/>
    <property type="evidence" value="ECO:0007669"/>
    <property type="project" value="InterPro"/>
</dbReference>
<evidence type="ECO:0008006" key="10">
    <source>
        <dbReference type="Google" id="ProtNLM"/>
    </source>
</evidence>
<evidence type="ECO:0000256" key="7">
    <source>
        <dbReference type="SAM" id="SignalP"/>
    </source>
</evidence>
<dbReference type="Proteomes" id="UP001215280">
    <property type="component" value="Unassembled WGS sequence"/>
</dbReference>